<keyword evidence="2" id="KW-1185">Reference proteome</keyword>
<evidence type="ECO:0000313" key="1">
    <source>
        <dbReference type="EMBL" id="MEQ2244739.1"/>
    </source>
</evidence>
<organism evidence="1 2">
    <name type="scientific">Ilyodon furcidens</name>
    <name type="common">goldbreast splitfin</name>
    <dbReference type="NCBI Taxonomy" id="33524"/>
    <lineage>
        <taxon>Eukaryota</taxon>
        <taxon>Metazoa</taxon>
        <taxon>Chordata</taxon>
        <taxon>Craniata</taxon>
        <taxon>Vertebrata</taxon>
        <taxon>Euteleostomi</taxon>
        <taxon>Actinopterygii</taxon>
        <taxon>Neopterygii</taxon>
        <taxon>Teleostei</taxon>
        <taxon>Neoteleostei</taxon>
        <taxon>Acanthomorphata</taxon>
        <taxon>Ovalentaria</taxon>
        <taxon>Atherinomorphae</taxon>
        <taxon>Cyprinodontiformes</taxon>
        <taxon>Goodeidae</taxon>
        <taxon>Ilyodon</taxon>
    </lineage>
</organism>
<proteinExistence type="predicted"/>
<accession>A0ABV0UJ51</accession>
<dbReference type="Proteomes" id="UP001482620">
    <property type="component" value="Unassembled WGS sequence"/>
</dbReference>
<protein>
    <submittedName>
        <fullName evidence="1">Uncharacterized protein</fullName>
    </submittedName>
</protein>
<evidence type="ECO:0000313" key="2">
    <source>
        <dbReference type="Proteomes" id="UP001482620"/>
    </source>
</evidence>
<reference evidence="1 2" key="1">
    <citation type="submission" date="2021-06" db="EMBL/GenBank/DDBJ databases">
        <authorList>
            <person name="Palmer J.M."/>
        </authorList>
    </citation>
    <scope>NUCLEOTIDE SEQUENCE [LARGE SCALE GENOMIC DNA]</scope>
    <source>
        <strain evidence="2">if_2019</strain>
        <tissue evidence="1">Muscle</tissue>
    </source>
</reference>
<gene>
    <name evidence="1" type="ORF">ILYODFUR_020324</name>
</gene>
<dbReference type="EMBL" id="JAHRIQ010071600">
    <property type="protein sequence ID" value="MEQ2244739.1"/>
    <property type="molecule type" value="Genomic_DNA"/>
</dbReference>
<comment type="caution">
    <text evidence="1">The sequence shown here is derived from an EMBL/GenBank/DDBJ whole genome shotgun (WGS) entry which is preliminary data.</text>
</comment>
<sequence length="99" mass="11113">MTSSFRATFSEKQMFVIRLPSFCIHLNYMVNRTTNTQQHLLNAVLGIGMFVAPKCFPLDNCGPHGKEFGPDGSFSEISQNVLNIHVVYFMLTGGSVIRR</sequence>
<name>A0ABV0UJ51_9TELE</name>